<proteinExistence type="predicted"/>
<dbReference type="AlphaFoldDB" id="K0S3P1"/>
<comment type="caution">
    <text evidence="2">The sequence shown here is derived from an EMBL/GenBank/DDBJ whole genome shotgun (WGS) entry which is preliminary data.</text>
</comment>
<evidence type="ECO:0000256" key="1">
    <source>
        <dbReference type="SAM" id="MobiDB-lite"/>
    </source>
</evidence>
<name>K0S3P1_THAOC</name>
<evidence type="ECO:0000313" key="2">
    <source>
        <dbReference type="EMBL" id="EJK60663.1"/>
    </source>
</evidence>
<feature type="non-terminal residue" evidence="2">
    <location>
        <position position="1"/>
    </location>
</feature>
<dbReference type="EMBL" id="AGNL01020805">
    <property type="protein sequence ID" value="EJK60663.1"/>
    <property type="molecule type" value="Genomic_DNA"/>
</dbReference>
<feature type="region of interest" description="Disordered" evidence="1">
    <location>
        <begin position="1"/>
        <end position="219"/>
    </location>
</feature>
<keyword evidence="3" id="KW-1185">Reference proteome</keyword>
<dbReference type="Proteomes" id="UP000266841">
    <property type="component" value="Unassembled WGS sequence"/>
</dbReference>
<evidence type="ECO:0000313" key="3">
    <source>
        <dbReference type="Proteomes" id="UP000266841"/>
    </source>
</evidence>
<sequence>TSRIPLRTLSSRELDSSSRAGRIASVPRRPSTLRVTDVRPGGKGGKGSQPVHPLVQTNPAGRREGRPISSAGWVGGGGRAKLGSRTARNPPAQWPRPPSLEGQSCGLWEGAGRERRGERRAPSAVGGARTRTSPRDRRRPRCCLRRLAPPPGRGSRLRTADGDRIRGTGRGIRPSSPSGVARDESGSRTPPRRPSGASVRIHSSRAFSRDVTVPRESKGRARRIFDSRGLAALQSSRRGSREATCQPVLTTSRLRPHDAGMTSLGERDARSRAGQLGKFFGRSSRRASLARIGVYHRKSMAAVSEYRSNLNSSDGLGFRHLDEG</sequence>
<accession>K0S3P1</accession>
<feature type="compositionally biased region" description="Basic and acidic residues" evidence="1">
    <location>
        <begin position="111"/>
        <end position="121"/>
    </location>
</feature>
<gene>
    <name evidence="2" type="ORF">THAOC_18945</name>
</gene>
<protein>
    <submittedName>
        <fullName evidence="2">Uncharacterized protein</fullName>
    </submittedName>
</protein>
<reference evidence="2 3" key="1">
    <citation type="journal article" date="2012" name="Genome Biol.">
        <title>Genome and low-iron response of an oceanic diatom adapted to chronic iron limitation.</title>
        <authorList>
            <person name="Lommer M."/>
            <person name="Specht M."/>
            <person name="Roy A.S."/>
            <person name="Kraemer L."/>
            <person name="Andreson R."/>
            <person name="Gutowska M.A."/>
            <person name="Wolf J."/>
            <person name="Bergner S.V."/>
            <person name="Schilhabel M.B."/>
            <person name="Klostermeier U.C."/>
            <person name="Beiko R.G."/>
            <person name="Rosenstiel P."/>
            <person name="Hippler M."/>
            <person name="Laroche J."/>
        </authorList>
    </citation>
    <scope>NUCLEOTIDE SEQUENCE [LARGE SCALE GENOMIC DNA]</scope>
    <source>
        <strain evidence="2 3">CCMP1005</strain>
    </source>
</reference>
<organism evidence="2 3">
    <name type="scientific">Thalassiosira oceanica</name>
    <name type="common">Marine diatom</name>
    <dbReference type="NCBI Taxonomy" id="159749"/>
    <lineage>
        <taxon>Eukaryota</taxon>
        <taxon>Sar</taxon>
        <taxon>Stramenopiles</taxon>
        <taxon>Ochrophyta</taxon>
        <taxon>Bacillariophyta</taxon>
        <taxon>Coscinodiscophyceae</taxon>
        <taxon>Thalassiosirophycidae</taxon>
        <taxon>Thalassiosirales</taxon>
        <taxon>Thalassiosiraceae</taxon>
        <taxon>Thalassiosira</taxon>
    </lineage>
</organism>